<name>A0A090Z068_9BACI</name>
<reference evidence="1 2" key="1">
    <citation type="submission" date="2014-04" db="EMBL/GenBank/DDBJ databases">
        <authorList>
            <person name="Bishop-Lilly K.A."/>
            <person name="Broomall S.M."/>
            <person name="Chain P.S."/>
            <person name="Chertkov O."/>
            <person name="Coyne S.R."/>
            <person name="Daligault H.E."/>
            <person name="Davenport K.W."/>
            <person name="Erkkila T."/>
            <person name="Frey K.G."/>
            <person name="Gibbons H.S."/>
            <person name="Gu W."/>
            <person name="Jaissle J."/>
            <person name="Johnson S.L."/>
            <person name="Koroleva G.I."/>
            <person name="Ladner J.T."/>
            <person name="Lo C.-C."/>
            <person name="Minogue T.D."/>
            <person name="Munk C."/>
            <person name="Palacios G.F."/>
            <person name="Redden C.L."/>
            <person name="Rosenzweig C.N."/>
            <person name="Scholz M.B."/>
            <person name="Teshima H."/>
            <person name="Xu Y."/>
        </authorList>
    </citation>
    <scope>NUCLEOTIDE SEQUENCE [LARGE SCALE GENOMIC DNA]</scope>
    <source>
        <strain evidence="1 2">BHP</strain>
    </source>
</reference>
<sequence length="32" mass="3951">MKPIIKQRYYTNINKKTEIYYVFIDLQKGKRG</sequence>
<accession>A0A090Z068</accession>
<evidence type="ECO:0000313" key="1">
    <source>
        <dbReference type="EMBL" id="KFN03768.1"/>
    </source>
</evidence>
<comment type="caution">
    <text evidence="1">The sequence shown here is derived from an EMBL/GenBank/DDBJ whole genome shotgun (WGS) entry which is preliminary data.</text>
</comment>
<proteinExistence type="predicted"/>
<dbReference type="Proteomes" id="UP000029389">
    <property type="component" value="Unassembled WGS sequence"/>
</dbReference>
<protein>
    <submittedName>
        <fullName evidence="1">Uncharacterized protein</fullName>
    </submittedName>
</protein>
<evidence type="ECO:0000313" key="2">
    <source>
        <dbReference type="Proteomes" id="UP000029389"/>
    </source>
</evidence>
<organism evidence="1 2">
    <name type="scientific">Bacillus clarus</name>
    <dbReference type="NCBI Taxonomy" id="2338372"/>
    <lineage>
        <taxon>Bacteria</taxon>
        <taxon>Bacillati</taxon>
        <taxon>Bacillota</taxon>
        <taxon>Bacilli</taxon>
        <taxon>Bacillales</taxon>
        <taxon>Bacillaceae</taxon>
        <taxon>Bacillus</taxon>
        <taxon>Bacillus cereus group</taxon>
    </lineage>
</organism>
<dbReference type="AlphaFoldDB" id="A0A090Z068"/>
<dbReference type="EMBL" id="JMQC01000008">
    <property type="protein sequence ID" value="KFN03768.1"/>
    <property type="molecule type" value="Genomic_DNA"/>
</dbReference>
<gene>
    <name evidence="1" type="ORF">DJ93_3937</name>
</gene>